<comment type="caution">
    <text evidence="2">The sequence shown here is derived from an EMBL/GenBank/DDBJ whole genome shotgun (WGS) entry which is preliminary data.</text>
</comment>
<reference evidence="2" key="1">
    <citation type="submission" date="2012-11" db="EMBL/GenBank/DDBJ databases">
        <title>Dependencies among metagenomic species, viruses, plasmids and units of genetic variation.</title>
        <authorList>
            <person name="Nielsen H.B."/>
            <person name="Almeida M."/>
            <person name="Juncker A.S."/>
            <person name="Rasmussen S."/>
            <person name="Li J."/>
            <person name="Sunagawa S."/>
            <person name="Plichta D."/>
            <person name="Gautier L."/>
            <person name="Le Chatelier E."/>
            <person name="Peletier E."/>
            <person name="Bonde I."/>
            <person name="Nielsen T."/>
            <person name="Manichanh C."/>
            <person name="Arumugam M."/>
            <person name="Batto J."/>
            <person name="Santos M.B.Q.D."/>
            <person name="Blom N."/>
            <person name="Borruel N."/>
            <person name="Burgdorf K.S."/>
            <person name="Boumezbeur F."/>
            <person name="Casellas F."/>
            <person name="Dore J."/>
            <person name="Guarner F."/>
            <person name="Hansen T."/>
            <person name="Hildebrand F."/>
            <person name="Kaas R.S."/>
            <person name="Kennedy S."/>
            <person name="Kristiansen K."/>
            <person name="Kultima J.R."/>
            <person name="Leonard P."/>
            <person name="Levenez F."/>
            <person name="Lund O."/>
            <person name="Moumen B."/>
            <person name="Le Paslier D."/>
            <person name="Pons N."/>
            <person name="Pedersen O."/>
            <person name="Prifti E."/>
            <person name="Qin J."/>
            <person name="Raes J."/>
            <person name="Tap J."/>
            <person name="Tims S."/>
            <person name="Ussery D.W."/>
            <person name="Yamada T."/>
            <person name="MetaHit consortium"/>
            <person name="Renault P."/>
            <person name="Sicheritz-Ponten T."/>
            <person name="Bork P."/>
            <person name="Wang J."/>
            <person name="Brunak S."/>
            <person name="Ehrlich S.D."/>
        </authorList>
    </citation>
    <scope>NUCLEOTIDE SEQUENCE [LARGE SCALE GENOMIC DNA]</scope>
</reference>
<gene>
    <name evidence="2" type="ORF">BN741_00811</name>
</gene>
<sequence>MVLAGNNYRAEAADMVQSIKEYTVYKEPMGRYFDTPKALYSWFDYRIPSQVAAIEALQSVAPNDVQTVNEMKQWLLQSKRTQAWNTPINSVNAVYAFFGGDCSSLAANKPMAVLKLNGQKLDMPKATAGLGYVKISKSGSRMKTLSVEKPAEGTSWGAVYAQFEQPTADVADAAEGMSVVREVLKNGKKISTDGATLAVGDRIKVRITIKAERDYDFVQLVDRRAACLEPLGQLSGYNGAYYCAPKDNTTNYYFDRLSKGKHVVETEYYVDRKGVYQTGTCTVQCAYSPEFAARTKAIVLSVR</sequence>
<evidence type="ECO:0000259" key="1">
    <source>
        <dbReference type="Pfam" id="PF17973"/>
    </source>
</evidence>
<organism evidence="2">
    <name type="scientific">Leyella stercorea CAG:629</name>
    <dbReference type="NCBI Taxonomy" id="1263103"/>
    <lineage>
        <taxon>Bacteria</taxon>
        <taxon>Pseudomonadati</taxon>
        <taxon>Bacteroidota</taxon>
        <taxon>Bacteroidia</taxon>
        <taxon>Bacteroidales</taxon>
        <taxon>Prevotellaceae</taxon>
        <taxon>Leyella</taxon>
    </lineage>
</organism>
<dbReference type="EMBL" id="CBIT010000063">
    <property type="protein sequence ID" value="CDE30777.1"/>
    <property type="molecule type" value="Genomic_DNA"/>
</dbReference>
<feature type="domain" description="Bacterial alpha-2-macroglobulin MG10" evidence="1">
    <location>
        <begin position="176"/>
        <end position="290"/>
    </location>
</feature>
<protein>
    <submittedName>
        <fullName evidence="2">Alpha-2-macroglobulin family protein</fullName>
    </submittedName>
</protein>
<evidence type="ECO:0000313" key="2">
    <source>
        <dbReference type="EMBL" id="CDE30777.1"/>
    </source>
</evidence>
<proteinExistence type="predicted"/>
<dbReference type="InterPro" id="IPR041246">
    <property type="entry name" value="Bact_MG10"/>
</dbReference>
<name>R7GXY4_9BACT</name>
<accession>R7GXY4</accession>
<dbReference type="Pfam" id="PF17973">
    <property type="entry name" value="bMG10"/>
    <property type="match status" value="1"/>
</dbReference>
<dbReference type="STRING" id="1263103.BN741_00811"/>
<dbReference type="Proteomes" id="UP000018072">
    <property type="component" value="Unassembled WGS sequence"/>
</dbReference>
<dbReference type="AlphaFoldDB" id="R7GXY4"/>